<evidence type="ECO:0000256" key="1">
    <source>
        <dbReference type="SAM" id="MobiDB-lite"/>
    </source>
</evidence>
<protein>
    <submittedName>
        <fullName evidence="2">Uncharacterized protein</fullName>
    </submittedName>
</protein>
<feature type="compositionally biased region" description="Low complexity" evidence="1">
    <location>
        <begin position="96"/>
        <end position="113"/>
    </location>
</feature>
<proteinExistence type="predicted"/>
<organism evidence="2 3">
    <name type="scientific">Hibiscus sabdariffa</name>
    <name type="common">roselle</name>
    <dbReference type="NCBI Taxonomy" id="183260"/>
    <lineage>
        <taxon>Eukaryota</taxon>
        <taxon>Viridiplantae</taxon>
        <taxon>Streptophyta</taxon>
        <taxon>Embryophyta</taxon>
        <taxon>Tracheophyta</taxon>
        <taxon>Spermatophyta</taxon>
        <taxon>Magnoliopsida</taxon>
        <taxon>eudicotyledons</taxon>
        <taxon>Gunneridae</taxon>
        <taxon>Pentapetalae</taxon>
        <taxon>rosids</taxon>
        <taxon>malvids</taxon>
        <taxon>Malvales</taxon>
        <taxon>Malvaceae</taxon>
        <taxon>Malvoideae</taxon>
        <taxon>Hibiscus</taxon>
    </lineage>
</organism>
<accession>A0ABR2SQI2</accession>
<reference evidence="2 3" key="1">
    <citation type="journal article" date="2024" name="G3 (Bethesda)">
        <title>Genome assembly of Hibiscus sabdariffa L. provides insights into metabolisms of medicinal natural products.</title>
        <authorList>
            <person name="Kim T."/>
        </authorList>
    </citation>
    <scope>NUCLEOTIDE SEQUENCE [LARGE SCALE GENOMIC DNA]</scope>
    <source>
        <strain evidence="2">TK-2024</strain>
        <tissue evidence="2">Old leaves</tissue>
    </source>
</reference>
<feature type="region of interest" description="Disordered" evidence="1">
    <location>
        <begin position="68"/>
        <end position="113"/>
    </location>
</feature>
<name>A0ABR2SQI2_9ROSI</name>
<keyword evidence="3" id="KW-1185">Reference proteome</keyword>
<gene>
    <name evidence="2" type="ORF">V6N11_067323</name>
</gene>
<dbReference type="EMBL" id="JBBPBN010000012">
    <property type="protein sequence ID" value="KAK9027490.1"/>
    <property type="molecule type" value="Genomic_DNA"/>
</dbReference>
<evidence type="ECO:0000313" key="2">
    <source>
        <dbReference type="EMBL" id="KAK9027490.1"/>
    </source>
</evidence>
<sequence length="113" mass="12447">MCLGHELLPPSRTFLWPFGGILTRKQDLRTQPFQARTPHAIVHLDRSKHSDVIVIDGTDSEQSVFKIVPPISPPDTTEPPGNHSAPLSQSPMVKIPNDSSPDPNDPSNPTMQH</sequence>
<comment type="caution">
    <text evidence="2">The sequence shown here is derived from an EMBL/GenBank/DDBJ whole genome shotgun (WGS) entry which is preliminary data.</text>
</comment>
<dbReference type="Proteomes" id="UP001396334">
    <property type="component" value="Unassembled WGS sequence"/>
</dbReference>
<evidence type="ECO:0000313" key="3">
    <source>
        <dbReference type="Proteomes" id="UP001396334"/>
    </source>
</evidence>